<dbReference type="GO" id="GO:0005886">
    <property type="term" value="C:plasma membrane"/>
    <property type="evidence" value="ECO:0007669"/>
    <property type="project" value="UniProtKB-SubCell"/>
</dbReference>
<dbReference type="InterPro" id="IPR008915">
    <property type="entry name" value="Peptidase_M50"/>
</dbReference>
<dbReference type="SUPFAM" id="SSF54631">
    <property type="entry name" value="CBS-domain pair"/>
    <property type="match status" value="1"/>
</dbReference>
<feature type="domain" description="CBS" evidence="16">
    <location>
        <begin position="237"/>
        <end position="293"/>
    </location>
</feature>
<evidence type="ECO:0000256" key="11">
    <source>
        <dbReference type="ARBA" id="ARBA00022989"/>
    </source>
</evidence>
<comment type="similarity">
    <text evidence="3">Belongs to the peptidase M50B family.</text>
</comment>
<dbReference type="Gene3D" id="3.10.580.10">
    <property type="entry name" value="CBS-domain"/>
    <property type="match status" value="1"/>
</dbReference>
<keyword evidence="14 15" id="KW-0472">Membrane</keyword>
<dbReference type="InterPro" id="IPR046342">
    <property type="entry name" value="CBS_dom_sf"/>
</dbReference>
<evidence type="ECO:0000313" key="17">
    <source>
        <dbReference type="EMBL" id="SVB86719.1"/>
    </source>
</evidence>
<name>A0A382HHP7_9ZZZZ</name>
<dbReference type="CDD" id="cd06164">
    <property type="entry name" value="S2P-M50_SpoIVFB_CBS"/>
    <property type="match status" value="1"/>
</dbReference>
<keyword evidence="11 15" id="KW-1133">Transmembrane helix</keyword>
<comment type="subcellular location">
    <subcellularLocation>
        <location evidence="2">Cell membrane</location>
        <topology evidence="2">Multi-pass membrane protein</topology>
    </subcellularLocation>
</comment>
<keyword evidence="12" id="KW-0482">Metalloprotease</keyword>
<dbReference type="GO" id="GO:0046872">
    <property type="term" value="F:metal ion binding"/>
    <property type="evidence" value="ECO:0007669"/>
    <property type="project" value="UniProtKB-KW"/>
</dbReference>
<dbReference type="PANTHER" id="PTHR39188">
    <property type="entry name" value="MEMBRANE-ASSOCIATED ZINC METALLOPROTEASE M50B"/>
    <property type="match status" value="1"/>
</dbReference>
<dbReference type="PANTHER" id="PTHR39188:SF3">
    <property type="entry name" value="STAGE IV SPORULATION PROTEIN FB"/>
    <property type="match status" value="1"/>
</dbReference>
<accession>A0A382HHP7</accession>
<keyword evidence="8" id="KW-0677">Repeat</keyword>
<evidence type="ECO:0000256" key="2">
    <source>
        <dbReference type="ARBA" id="ARBA00004651"/>
    </source>
</evidence>
<evidence type="ECO:0000256" key="15">
    <source>
        <dbReference type="SAM" id="Phobius"/>
    </source>
</evidence>
<feature type="transmembrane region" description="Helical" evidence="15">
    <location>
        <begin position="140"/>
        <end position="157"/>
    </location>
</feature>
<keyword evidence="5" id="KW-0645">Protease</keyword>
<keyword evidence="6 15" id="KW-0812">Transmembrane</keyword>
<reference evidence="17" key="1">
    <citation type="submission" date="2018-05" db="EMBL/GenBank/DDBJ databases">
        <authorList>
            <person name="Lanie J.A."/>
            <person name="Ng W.-L."/>
            <person name="Kazmierczak K.M."/>
            <person name="Andrzejewski T.M."/>
            <person name="Davidsen T.M."/>
            <person name="Wayne K.J."/>
            <person name="Tettelin H."/>
            <person name="Glass J.I."/>
            <person name="Rusch D."/>
            <person name="Podicherti R."/>
            <person name="Tsui H.-C.T."/>
            <person name="Winkler M.E."/>
        </authorList>
    </citation>
    <scope>NUCLEOTIDE SEQUENCE</scope>
</reference>
<dbReference type="AlphaFoldDB" id="A0A382HHP7"/>
<feature type="transmembrane region" description="Helical" evidence="15">
    <location>
        <begin position="202"/>
        <end position="222"/>
    </location>
</feature>
<evidence type="ECO:0000256" key="14">
    <source>
        <dbReference type="ARBA" id="ARBA00023136"/>
    </source>
</evidence>
<keyword evidence="10" id="KW-0862">Zinc</keyword>
<dbReference type="GO" id="GO:0006508">
    <property type="term" value="P:proteolysis"/>
    <property type="evidence" value="ECO:0007669"/>
    <property type="project" value="UniProtKB-KW"/>
</dbReference>
<evidence type="ECO:0000256" key="3">
    <source>
        <dbReference type="ARBA" id="ARBA00007931"/>
    </source>
</evidence>
<feature type="transmembrane region" description="Helical" evidence="15">
    <location>
        <begin position="97"/>
        <end position="120"/>
    </location>
</feature>
<dbReference type="InterPro" id="IPR000644">
    <property type="entry name" value="CBS_dom"/>
</dbReference>
<dbReference type="PROSITE" id="PS51371">
    <property type="entry name" value="CBS"/>
    <property type="match status" value="1"/>
</dbReference>
<keyword evidence="13" id="KW-0129">CBS domain</keyword>
<keyword evidence="7" id="KW-0479">Metal-binding</keyword>
<dbReference type="Pfam" id="PF00571">
    <property type="entry name" value="CBS"/>
    <property type="match status" value="2"/>
</dbReference>
<dbReference type="GO" id="GO:0008237">
    <property type="term" value="F:metallopeptidase activity"/>
    <property type="evidence" value="ECO:0007669"/>
    <property type="project" value="UniProtKB-KW"/>
</dbReference>
<feature type="transmembrane region" description="Helical" evidence="15">
    <location>
        <begin position="7"/>
        <end position="30"/>
    </location>
</feature>
<keyword evidence="4" id="KW-1003">Cell membrane</keyword>
<dbReference type="EMBL" id="UINC01061291">
    <property type="protein sequence ID" value="SVB86719.1"/>
    <property type="molecule type" value="Genomic_DNA"/>
</dbReference>
<gene>
    <name evidence="17" type="ORF">METZ01_LOCUS239573</name>
</gene>
<evidence type="ECO:0000256" key="10">
    <source>
        <dbReference type="ARBA" id="ARBA00022833"/>
    </source>
</evidence>
<evidence type="ECO:0000259" key="16">
    <source>
        <dbReference type="PROSITE" id="PS51371"/>
    </source>
</evidence>
<protein>
    <recommendedName>
        <fullName evidence="16">CBS domain-containing protein</fullName>
    </recommendedName>
</protein>
<feature type="transmembrane region" description="Helical" evidence="15">
    <location>
        <begin position="36"/>
        <end position="56"/>
    </location>
</feature>
<evidence type="ECO:0000256" key="5">
    <source>
        <dbReference type="ARBA" id="ARBA00022670"/>
    </source>
</evidence>
<evidence type="ECO:0000256" key="13">
    <source>
        <dbReference type="ARBA" id="ARBA00023122"/>
    </source>
</evidence>
<evidence type="ECO:0000256" key="9">
    <source>
        <dbReference type="ARBA" id="ARBA00022801"/>
    </source>
</evidence>
<keyword evidence="9" id="KW-0378">Hydrolase</keyword>
<evidence type="ECO:0000256" key="12">
    <source>
        <dbReference type="ARBA" id="ARBA00023049"/>
    </source>
</evidence>
<dbReference type="PIRSF" id="PIRSF006404">
    <property type="entry name" value="UCP006404_Pept_M50_CBS"/>
    <property type="match status" value="1"/>
</dbReference>
<evidence type="ECO:0000256" key="1">
    <source>
        <dbReference type="ARBA" id="ARBA00001947"/>
    </source>
</evidence>
<evidence type="ECO:0000256" key="7">
    <source>
        <dbReference type="ARBA" id="ARBA00022723"/>
    </source>
</evidence>
<evidence type="ECO:0000256" key="6">
    <source>
        <dbReference type="ARBA" id="ARBA00022692"/>
    </source>
</evidence>
<dbReference type="Pfam" id="PF02163">
    <property type="entry name" value="Peptidase_M50"/>
    <property type="match status" value="2"/>
</dbReference>
<dbReference type="InterPro" id="IPR016483">
    <property type="entry name" value="UCP006404_Pept_M50_CBS"/>
</dbReference>
<comment type="cofactor">
    <cofactor evidence="1">
        <name>Zn(2+)</name>
        <dbReference type="ChEBI" id="CHEBI:29105"/>
    </cofactor>
</comment>
<proteinExistence type="inferred from homology"/>
<sequence>MKWSWKIGSVAGIPIYVHSTFVLILLWVVWTSEGDGLLGTLTSLAFILTLFTCVVLHELGHALTAGHYGIKTRDITLLPIGGVARLEKMPEDPRQEFWVAVAGPAVNVVIALMLFAVLLFEGNYQPTTLMSVNAGSFLERIMVINLVLVLFNMLPAFPMDGGRVLRAVLAMRLNYAKATQVAATIGQGMALLFALVGLRYNAFLVFIALFVWIGASQEAGAVQMRSALSGIPVAQAMITEFHAVAPDEPLSHAVSLTLSTAQKDFPVVEMGAVVGVLTQAELFRALANDGQGILVGSIMDRNFETADSFEMLEPVMQRLQASQCSTIPVLRGGSLVGIVTTDNIGELLNIQSAMKPRNT</sequence>
<evidence type="ECO:0000256" key="4">
    <source>
        <dbReference type="ARBA" id="ARBA00022475"/>
    </source>
</evidence>
<organism evidence="17">
    <name type="scientific">marine metagenome</name>
    <dbReference type="NCBI Taxonomy" id="408172"/>
    <lineage>
        <taxon>unclassified sequences</taxon>
        <taxon>metagenomes</taxon>
        <taxon>ecological metagenomes</taxon>
    </lineage>
</organism>
<evidence type="ECO:0000256" key="8">
    <source>
        <dbReference type="ARBA" id="ARBA00022737"/>
    </source>
</evidence>